<reference evidence="3" key="1">
    <citation type="submission" date="2022-10" db="EMBL/GenBank/DDBJ databases">
        <title>Determination and structural analysis of whole genome sequence of Sarocladium strictum F4-1.</title>
        <authorList>
            <person name="Hu L."/>
            <person name="Jiang Y."/>
        </authorList>
    </citation>
    <scope>NUCLEOTIDE SEQUENCE</scope>
    <source>
        <strain evidence="3">F4-1</strain>
    </source>
</reference>
<feature type="domain" description="Zn(2)-C6 fungal-type" evidence="2">
    <location>
        <begin position="10"/>
        <end position="39"/>
    </location>
</feature>
<dbReference type="AlphaFoldDB" id="A0AA39L6H5"/>
<protein>
    <recommendedName>
        <fullName evidence="2">Zn(2)-C6 fungal-type domain-containing protein</fullName>
    </recommendedName>
</protein>
<evidence type="ECO:0000259" key="2">
    <source>
        <dbReference type="PROSITE" id="PS50048"/>
    </source>
</evidence>
<sequence>MVYSGKPSAACERCRNRRLRCNLAKPSCAACIRAKVECVGFRDQVVFSFRDQNEVIARKHHARLERKRLKVVSRTKSASSKSPTNASVSSPIIPAASGLSLSNTDTNKDTTTPCVLSPYTIAPQVQELARCYFYANHVSGSSQGRHLSFLKPIIKECKDHILDAAVSAVALAAFANIHASPSLTVKSQAEYAAALSKTNRALGDPQLCKSDNVLAAVMLLGMYEIVACTDDRFVGRWINHVDGAAKLLEVRGPEQLSTPLGLEIFRQLRPQIVMSNLCQGRPALPILVQLTQQVDKSQDIEPSIADELAKMGIKVARLHAHTKEGVLSRPEEVIKAALKVDAEIVSLLLEAQHPWRYRTVAVPNLRGGEGRGSFITWGGYYHVYDNITACAMWNNYRAIRIILQELIRDTIEQLNGPSENAGESPHHCSLAVECHKAIVRMVEDICASVPFCLGYEMTPEDGDGSRLVSCFPWVADGPVSGSGGLTLMWPRQWELRNPGVPSDQVETTLAVFHASIAMGLNFDRVLQAISMYAERNKLVHSPILHLVEQGQWRVLQDTLLADLMDIPAVTPSEISTNIPILQETIKAVIDTYFDRNGHDDPIWWTPKAKAYEKSEKLRGARNKRYERRNAKRAQIKKAAADWCKRRIINRRPNRVAEAMAVMRSGGLIQDAEKKARSDSRDALQR</sequence>
<keyword evidence="4" id="KW-1185">Reference proteome</keyword>
<dbReference type="Pfam" id="PF00172">
    <property type="entry name" value="Zn_clus"/>
    <property type="match status" value="1"/>
</dbReference>
<name>A0AA39L6H5_SARSR</name>
<dbReference type="InterPro" id="IPR001138">
    <property type="entry name" value="Zn2Cys6_DnaBD"/>
</dbReference>
<comment type="caution">
    <text evidence="3">The sequence shown here is derived from an EMBL/GenBank/DDBJ whole genome shotgun (WGS) entry which is preliminary data.</text>
</comment>
<accession>A0AA39L6H5</accession>
<dbReference type="PANTHER" id="PTHR38791:SF5">
    <property type="entry name" value="TRANSCRIPTION FACTOR DBAG-RELATED"/>
    <property type="match status" value="1"/>
</dbReference>
<dbReference type="InterPro" id="IPR053175">
    <property type="entry name" value="DHMBA_Reg_Transcription_Factor"/>
</dbReference>
<dbReference type="Proteomes" id="UP001175261">
    <property type="component" value="Unassembled WGS sequence"/>
</dbReference>
<gene>
    <name evidence="3" type="ORF">NLU13_7113</name>
</gene>
<organism evidence="3 4">
    <name type="scientific">Sarocladium strictum</name>
    <name type="common">Black bundle disease fungus</name>
    <name type="synonym">Acremonium strictum</name>
    <dbReference type="NCBI Taxonomy" id="5046"/>
    <lineage>
        <taxon>Eukaryota</taxon>
        <taxon>Fungi</taxon>
        <taxon>Dikarya</taxon>
        <taxon>Ascomycota</taxon>
        <taxon>Pezizomycotina</taxon>
        <taxon>Sordariomycetes</taxon>
        <taxon>Hypocreomycetidae</taxon>
        <taxon>Hypocreales</taxon>
        <taxon>Sarocladiaceae</taxon>
        <taxon>Sarocladium</taxon>
    </lineage>
</organism>
<dbReference type="PROSITE" id="PS50048">
    <property type="entry name" value="ZN2_CY6_FUNGAL_2"/>
    <property type="match status" value="1"/>
</dbReference>
<dbReference type="GO" id="GO:0000981">
    <property type="term" value="F:DNA-binding transcription factor activity, RNA polymerase II-specific"/>
    <property type="evidence" value="ECO:0007669"/>
    <property type="project" value="InterPro"/>
</dbReference>
<dbReference type="PROSITE" id="PS00463">
    <property type="entry name" value="ZN2_CY6_FUNGAL_1"/>
    <property type="match status" value="1"/>
</dbReference>
<evidence type="ECO:0000313" key="4">
    <source>
        <dbReference type="Proteomes" id="UP001175261"/>
    </source>
</evidence>
<evidence type="ECO:0000313" key="3">
    <source>
        <dbReference type="EMBL" id="KAK0385938.1"/>
    </source>
</evidence>
<evidence type="ECO:0000256" key="1">
    <source>
        <dbReference type="ARBA" id="ARBA00023242"/>
    </source>
</evidence>
<dbReference type="Gene3D" id="4.10.240.10">
    <property type="entry name" value="Zn(2)-C6 fungal-type DNA-binding domain"/>
    <property type="match status" value="1"/>
</dbReference>
<keyword evidence="1" id="KW-0539">Nucleus</keyword>
<dbReference type="PANTHER" id="PTHR38791">
    <property type="entry name" value="ZN(II)2CYS6 TRANSCRIPTION FACTOR (EUROFUNG)-RELATED-RELATED"/>
    <property type="match status" value="1"/>
</dbReference>
<dbReference type="Pfam" id="PF11951">
    <property type="entry name" value="Fungal_trans_2"/>
    <property type="match status" value="1"/>
</dbReference>
<dbReference type="InterPro" id="IPR036864">
    <property type="entry name" value="Zn2-C6_fun-type_DNA-bd_sf"/>
</dbReference>
<dbReference type="InterPro" id="IPR021858">
    <property type="entry name" value="Fun_TF"/>
</dbReference>
<dbReference type="EMBL" id="JAPDFR010000006">
    <property type="protein sequence ID" value="KAK0385938.1"/>
    <property type="molecule type" value="Genomic_DNA"/>
</dbReference>
<proteinExistence type="predicted"/>
<dbReference type="SUPFAM" id="SSF57701">
    <property type="entry name" value="Zn2/Cys6 DNA-binding domain"/>
    <property type="match status" value="1"/>
</dbReference>
<dbReference type="SMART" id="SM00066">
    <property type="entry name" value="GAL4"/>
    <property type="match status" value="1"/>
</dbReference>
<dbReference type="GO" id="GO:0008270">
    <property type="term" value="F:zinc ion binding"/>
    <property type="evidence" value="ECO:0007669"/>
    <property type="project" value="InterPro"/>
</dbReference>